<dbReference type="EMBL" id="NBSK02000008">
    <property type="protein sequence ID" value="KAJ0190275.1"/>
    <property type="molecule type" value="Genomic_DNA"/>
</dbReference>
<name>A0A9R1UNW7_LACSA</name>
<evidence type="ECO:0000313" key="1">
    <source>
        <dbReference type="EMBL" id="KAJ0190275.1"/>
    </source>
</evidence>
<reference evidence="1 2" key="1">
    <citation type="journal article" date="2017" name="Nat. Commun.">
        <title>Genome assembly with in vitro proximity ligation data and whole-genome triplication in lettuce.</title>
        <authorList>
            <person name="Reyes-Chin-Wo S."/>
            <person name="Wang Z."/>
            <person name="Yang X."/>
            <person name="Kozik A."/>
            <person name="Arikit S."/>
            <person name="Song C."/>
            <person name="Xia L."/>
            <person name="Froenicke L."/>
            <person name="Lavelle D.O."/>
            <person name="Truco M.J."/>
            <person name="Xia R."/>
            <person name="Zhu S."/>
            <person name="Xu C."/>
            <person name="Xu H."/>
            <person name="Xu X."/>
            <person name="Cox K."/>
            <person name="Korf I."/>
            <person name="Meyers B.C."/>
            <person name="Michelmore R.W."/>
        </authorList>
    </citation>
    <scope>NUCLEOTIDE SEQUENCE [LARGE SCALE GENOMIC DNA]</scope>
    <source>
        <strain evidence="2">cv. Salinas</strain>
        <tissue evidence="1">Seedlings</tissue>
    </source>
</reference>
<dbReference type="Proteomes" id="UP000235145">
    <property type="component" value="Unassembled WGS sequence"/>
</dbReference>
<keyword evidence="2" id="KW-1185">Reference proteome</keyword>
<evidence type="ECO:0008006" key="3">
    <source>
        <dbReference type="Google" id="ProtNLM"/>
    </source>
</evidence>
<gene>
    <name evidence="1" type="ORF">LSAT_V11C800391270</name>
</gene>
<comment type="caution">
    <text evidence="1">The sequence shown here is derived from an EMBL/GenBank/DDBJ whole genome shotgun (WGS) entry which is preliminary data.</text>
</comment>
<sequence>MSDYNGSNQFDLNQELETHNTFSFQQPSTFYSNSLMSEIPNEFHPYVTNIEDVEGDGNCGFRAIAVSLGYSQNYWRQIRSELHNKLLENWGRYAMIFQDDINNVHHSLSFTGLGPAQSEYWLIMPDTRFLIANKYGVIVYFLDKQVLSLWRHYKSERAAGWEILYNARLNAYIPPNAQRNNCNIHVVDVPDN</sequence>
<dbReference type="AlphaFoldDB" id="A0A9R1UNW7"/>
<accession>A0A9R1UNW7</accession>
<organism evidence="1 2">
    <name type="scientific">Lactuca sativa</name>
    <name type="common">Garden lettuce</name>
    <dbReference type="NCBI Taxonomy" id="4236"/>
    <lineage>
        <taxon>Eukaryota</taxon>
        <taxon>Viridiplantae</taxon>
        <taxon>Streptophyta</taxon>
        <taxon>Embryophyta</taxon>
        <taxon>Tracheophyta</taxon>
        <taxon>Spermatophyta</taxon>
        <taxon>Magnoliopsida</taxon>
        <taxon>eudicotyledons</taxon>
        <taxon>Gunneridae</taxon>
        <taxon>Pentapetalae</taxon>
        <taxon>asterids</taxon>
        <taxon>campanulids</taxon>
        <taxon>Asterales</taxon>
        <taxon>Asteraceae</taxon>
        <taxon>Cichorioideae</taxon>
        <taxon>Cichorieae</taxon>
        <taxon>Lactucinae</taxon>
        <taxon>Lactuca</taxon>
    </lineage>
</organism>
<protein>
    <recommendedName>
        <fullName evidence="3">OTU domain-containing protein</fullName>
    </recommendedName>
</protein>
<dbReference type="CDD" id="cd22744">
    <property type="entry name" value="OTU"/>
    <property type="match status" value="1"/>
</dbReference>
<dbReference type="Gene3D" id="3.90.70.80">
    <property type="match status" value="1"/>
</dbReference>
<evidence type="ECO:0000313" key="2">
    <source>
        <dbReference type="Proteomes" id="UP000235145"/>
    </source>
</evidence>
<proteinExistence type="predicted"/>